<evidence type="ECO:0000256" key="4">
    <source>
        <dbReference type="PIRSR" id="PIRSR623088-2"/>
    </source>
</evidence>
<dbReference type="InterPro" id="IPR023088">
    <property type="entry name" value="PDEase"/>
</dbReference>
<keyword evidence="8" id="KW-1133">Transmembrane helix</keyword>
<dbReference type="PROSITE" id="PS00126">
    <property type="entry name" value="PDEASE_I_1"/>
    <property type="match status" value="1"/>
</dbReference>
<reference evidence="10 11" key="1">
    <citation type="submission" date="2017-09" db="EMBL/GenBank/DDBJ databases">
        <title>Genome sequencing of Besnoitia besnoiti strain Bb-Ger1.</title>
        <authorList>
            <person name="Schares G."/>
            <person name="Venepally P."/>
            <person name="Lorenzi H.A."/>
        </authorList>
    </citation>
    <scope>NUCLEOTIDE SEQUENCE [LARGE SCALE GENOMIC DNA]</scope>
    <source>
        <strain evidence="10 11">Bb-Ger1</strain>
    </source>
</reference>
<feature type="binding site" evidence="4">
    <location>
        <position position="1009"/>
    </location>
    <ligand>
        <name>AMP</name>
        <dbReference type="ChEBI" id="CHEBI:456215"/>
    </ligand>
</feature>
<dbReference type="PROSITE" id="PS51845">
    <property type="entry name" value="PDEASE_I_2"/>
    <property type="match status" value="1"/>
</dbReference>
<evidence type="ECO:0000259" key="9">
    <source>
        <dbReference type="PROSITE" id="PS51845"/>
    </source>
</evidence>
<feature type="domain" description="PDEase" evidence="9">
    <location>
        <begin position="767"/>
        <end position="1107"/>
    </location>
</feature>
<dbReference type="GeneID" id="40311586"/>
<dbReference type="Gene3D" id="1.10.1300.10">
    <property type="entry name" value="3'5'-cyclic nucleotide phosphodiesterase, catalytic domain"/>
    <property type="match status" value="1"/>
</dbReference>
<comment type="cofactor">
    <cofactor evidence="6">
        <name>a divalent metal cation</name>
        <dbReference type="ChEBI" id="CHEBI:60240"/>
    </cofactor>
    <text evidence="6">Binds 2 divalent metal cations per subunit. Site 1 may preferentially bind zinc ions, while site 2 has a preference for magnesium and/or manganese ions.</text>
</comment>
<comment type="similarity">
    <text evidence="6">Belongs to the cyclic nucleotide phosphodiesterase family.</text>
</comment>
<dbReference type="EC" id="3.1.4.-" evidence="6"/>
<feature type="transmembrane region" description="Helical" evidence="8">
    <location>
        <begin position="193"/>
        <end position="217"/>
    </location>
</feature>
<dbReference type="OrthoDB" id="189220at2759"/>
<dbReference type="PRINTS" id="PR00387">
    <property type="entry name" value="PDIESTERASE1"/>
</dbReference>
<evidence type="ECO:0000256" key="8">
    <source>
        <dbReference type="SAM" id="Phobius"/>
    </source>
</evidence>
<evidence type="ECO:0000313" key="10">
    <source>
        <dbReference type="EMBL" id="PFH34627.1"/>
    </source>
</evidence>
<dbReference type="InterPro" id="IPR002073">
    <property type="entry name" value="PDEase_catalytic_dom"/>
</dbReference>
<feature type="binding site" evidence="5">
    <location>
        <position position="898"/>
    </location>
    <ligand>
        <name>Zn(2+)</name>
        <dbReference type="ChEBI" id="CHEBI:29105"/>
        <label>1</label>
    </ligand>
</feature>
<dbReference type="InterPro" id="IPR023174">
    <property type="entry name" value="PDEase_CS"/>
</dbReference>
<dbReference type="GO" id="GO:0046872">
    <property type="term" value="F:metal ion binding"/>
    <property type="evidence" value="ECO:0007669"/>
    <property type="project" value="UniProtKB-KW"/>
</dbReference>
<evidence type="ECO:0000256" key="2">
    <source>
        <dbReference type="ARBA" id="ARBA00022801"/>
    </source>
</evidence>
<dbReference type="PANTHER" id="PTHR11347">
    <property type="entry name" value="CYCLIC NUCLEOTIDE PHOSPHODIESTERASE"/>
    <property type="match status" value="1"/>
</dbReference>
<feature type="compositionally biased region" description="Basic and acidic residues" evidence="7">
    <location>
        <begin position="616"/>
        <end position="640"/>
    </location>
</feature>
<accession>A0A2A9MG95</accession>
<keyword evidence="2 6" id="KW-0378">Hydrolase</keyword>
<dbReference type="InterPro" id="IPR036971">
    <property type="entry name" value="PDEase_catalytic_dom_sf"/>
</dbReference>
<dbReference type="SMART" id="SM00471">
    <property type="entry name" value="HDc"/>
    <property type="match status" value="1"/>
</dbReference>
<feature type="transmembrane region" description="Helical" evidence="8">
    <location>
        <begin position="160"/>
        <end position="181"/>
    </location>
</feature>
<feature type="compositionally biased region" description="Gly residues" evidence="7">
    <location>
        <begin position="32"/>
        <end position="63"/>
    </location>
</feature>
<feature type="binding site" evidence="5">
    <location>
        <position position="897"/>
    </location>
    <ligand>
        <name>Zn(2+)</name>
        <dbReference type="ChEBI" id="CHEBI:29105"/>
        <label>1</label>
    </ligand>
</feature>
<feature type="compositionally biased region" description="Basic and acidic residues" evidence="7">
    <location>
        <begin position="1"/>
        <end position="13"/>
    </location>
</feature>
<evidence type="ECO:0000256" key="6">
    <source>
        <dbReference type="RuleBase" id="RU363067"/>
    </source>
</evidence>
<feature type="binding site" evidence="4">
    <location>
        <position position="898"/>
    </location>
    <ligand>
        <name>AMP</name>
        <dbReference type="ChEBI" id="CHEBI:456215"/>
    </ligand>
</feature>
<proteinExistence type="inferred from homology"/>
<dbReference type="GO" id="GO:0007165">
    <property type="term" value="P:signal transduction"/>
    <property type="evidence" value="ECO:0007669"/>
    <property type="project" value="InterPro"/>
</dbReference>
<comment type="caution">
    <text evidence="10">The sequence shown here is derived from an EMBL/GenBank/DDBJ whole genome shotgun (WGS) entry which is preliminary data.</text>
</comment>
<dbReference type="VEuPathDB" id="ToxoDB:BESB_066600"/>
<feature type="region of interest" description="Disordered" evidence="7">
    <location>
        <begin position="705"/>
        <end position="759"/>
    </location>
</feature>
<dbReference type="RefSeq" id="XP_029218636.1">
    <property type="nucleotide sequence ID" value="XM_029365053.1"/>
</dbReference>
<dbReference type="AlphaFoldDB" id="A0A2A9MG95"/>
<evidence type="ECO:0000256" key="3">
    <source>
        <dbReference type="PIRSR" id="PIRSR623088-1"/>
    </source>
</evidence>
<evidence type="ECO:0000256" key="1">
    <source>
        <dbReference type="ARBA" id="ARBA00022723"/>
    </source>
</evidence>
<dbReference type="KEGG" id="bbes:BESB_066600"/>
<name>A0A2A9MG95_BESBE</name>
<feature type="active site" description="Proton donor" evidence="3">
    <location>
        <position position="857"/>
    </location>
</feature>
<dbReference type="Pfam" id="PF00233">
    <property type="entry name" value="PDEase_I"/>
    <property type="match status" value="1"/>
</dbReference>
<feature type="compositionally biased region" description="Basic and acidic residues" evidence="7">
    <location>
        <begin position="733"/>
        <end position="749"/>
    </location>
</feature>
<dbReference type="SUPFAM" id="SSF109604">
    <property type="entry name" value="HD-domain/PDEase-like"/>
    <property type="match status" value="1"/>
</dbReference>
<keyword evidence="1 5" id="KW-0479">Metal-binding</keyword>
<feature type="region of interest" description="Disordered" evidence="7">
    <location>
        <begin position="545"/>
        <end position="693"/>
    </location>
</feature>
<dbReference type="InterPro" id="IPR003607">
    <property type="entry name" value="HD/PDEase_dom"/>
</dbReference>
<evidence type="ECO:0000256" key="5">
    <source>
        <dbReference type="PIRSR" id="PIRSR623088-3"/>
    </source>
</evidence>
<feature type="compositionally biased region" description="Low complexity" evidence="7">
    <location>
        <begin position="575"/>
        <end position="594"/>
    </location>
</feature>
<feature type="binding site" evidence="4">
    <location>
        <begin position="857"/>
        <end position="861"/>
    </location>
    <ligand>
        <name>AMP</name>
        <dbReference type="ChEBI" id="CHEBI:456215"/>
    </ligand>
</feature>
<evidence type="ECO:0000256" key="7">
    <source>
        <dbReference type="SAM" id="MobiDB-lite"/>
    </source>
</evidence>
<feature type="transmembrane region" description="Helical" evidence="8">
    <location>
        <begin position="284"/>
        <end position="300"/>
    </location>
</feature>
<keyword evidence="8" id="KW-0472">Membrane</keyword>
<keyword evidence="11" id="KW-1185">Reference proteome</keyword>
<organism evidence="10 11">
    <name type="scientific">Besnoitia besnoiti</name>
    <name type="common">Apicomplexan protozoan</name>
    <dbReference type="NCBI Taxonomy" id="94643"/>
    <lineage>
        <taxon>Eukaryota</taxon>
        <taxon>Sar</taxon>
        <taxon>Alveolata</taxon>
        <taxon>Apicomplexa</taxon>
        <taxon>Conoidasida</taxon>
        <taxon>Coccidia</taxon>
        <taxon>Eucoccidiorida</taxon>
        <taxon>Eimeriorina</taxon>
        <taxon>Sarcocystidae</taxon>
        <taxon>Besnoitia</taxon>
    </lineage>
</organism>
<feature type="binding site" evidence="4">
    <location>
        <position position="1061"/>
    </location>
    <ligand>
        <name>AMP</name>
        <dbReference type="ChEBI" id="CHEBI:456215"/>
    </ligand>
</feature>
<feature type="binding site" evidence="5">
    <location>
        <position position="1009"/>
    </location>
    <ligand>
        <name>Zn(2+)</name>
        <dbReference type="ChEBI" id="CHEBI:29105"/>
        <label>1</label>
    </ligand>
</feature>
<dbReference type="GO" id="GO:0004114">
    <property type="term" value="F:3',5'-cyclic-nucleotide phosphodiesterase activity"/>
    <property type="evidence" value="ECO:0007669"/>
    <property type="project" value="InterPro"/>
</dbReference>
<feature type="region of interest" description="Disordered" evidence="7">
    <location>
        <begin position="1"/>
        <end position="91"/>
    </location>
</feature>
<feature type="compositionally biased region" description="Basic and acidic residues" evidence="7">
    <location>
        <begin position="21"/>
        <end position="30"/>
    </location>
</feature>
<dbReference type="CDD" id="cd00077">
    <property type="entry name" value="HDc"/>
    <property type="match status" value="1"/>
</dbReference>
<feature type="compositionally biased region" description="Basic and acidic residues" evidence="7">
    <location>
        <begin position="654"/>
        <end position="674"/>
    </location>
</feature>
<protein>
    <recommendedName>
        <fullName evidence="6">Phosphodiesterase</fullName>
        <ecNumber evidence="6">3.1.4.-</ecNumber>
    </recommendedName>
</protein>
<feature type="binding site" evidence="5">
    <location>
        <position position="861"/>
    </location>
    <ligand>
        <name>Zn(2+)</name>
        <dbReference type="ChEBI" id="CHEBI:29105"/>
        <label>1</label>
    </ligand>
</feature>
<feature type="transmembrane region" description="Helical" evidence="8">
    <location>
        <begin position="306"/>
        <end position="326"/>
    </location>
</feature>
<dbReference type="EMBL" id="NWUJ01000006">
    <property type="protein sequence ID" value="PFH34627.1"/>
    <property type="molecule type" value="Genomic_DNA"/>
</dbReference>
<dbReference type="STRING" id="94643.A0A2A9MG95"/>
<evidence type="ECO:0000313" key="11">
    <source>
        <dbReference type="Proteomes" id="UP000224006"/>
    </source>
</evidence>
<gene>
    <name evidence="10" type="ORF">BESB_066600</name>
</gene>
<feature type="transmembrane region" description="Helical" evidence="8">
    <location>
        <begin position="126"/>
        <end position="148"/>
    </location>
</feature>
<sequence length="1189" mass="128616">MKEDLSSVRHEGSMRSVSGDARGEGGESRGGRLSGSAGGAGGGCHMSTGGQGGRGQGAGGGGEATISGHGSERDRGREASGASPHTNLSRSGSTDVILRRFPLKFVDKELEDLFAANINRWMTTRLILMGILTLVVTSMMWPLMAWSFNLQDAFNHHEPLGILFHIDMSVTVIVSVIFVTTKNFRRLARHAELIADAGTFLVVTMWGIWNTIASYILEHSYVQDVISSSTTATHAGYVSLEKTSAWSTSLEASSAVAYLYGLLLIVQLDVVYPSRSRRTWQVHVMFFGFSAASIIIRGALNPDFVPVPFVILRVATYLMLTVFLFIGRHATELQQRQTFYNWLATRKRVDRLESDLKRQKENMKVSTAVEQLVHMVKQCMDSCHTVESEVGSEHRSLLAECNQTLSKCLSILTNTSNLYTVQFGDLDSDAHRDIIQAFLNNHNTSPADWTRVTTAAYTRGVDDLCWTAPGVVSGERHSGGGGNGNSALLDFDDAHSDSHPVGSATRSLTGWAGSSYSPSASWNCYNASWSGGIVEGVFVHPQAPGAHSPGGASDGGKGPVLVPLGGAVGGGAGGLPPRRSSDLLSPSSGSDRSPVLGAHAASPPLPGSAADTALARLEEGRSRGGGREEGHLDRDGRETSPHVGSAGLSRPHARAWETRGDGRTGDRGDADVVRGARKRQTGGTAAGADSTHALEENGLKASAAATAGRGRGGSTGFVHHSKRPASWNEEGETTDRCPRQEGKRDRKVDSGLTNQPLTPQSLADLQARIRYEAIVKILNASPRSTQLSVSGFAVNEAAVRQWSFDCLRHAQTSPSPLVDVGYALLHRACDDLRLPGGDVLLRFLTAVEIQYNPVPYHNCVHGLMVAQKMVALLELLDLTESMDCRDLALVVVAGLCHDIGHPGRNNALFINALDPVAILYNDKSVLENYHSCLTFKTLELPDCDIFLSLRTKEYHVVRSLIIDLILATDMKNHFETVSRFRVRRNALDFDMSADEDFWFVVKMIMKCADLAHCGVAWAQHFQWCQRLSVEFYDQGEEEVVRHLPMSPLCDREKHAEIAKSQLGFMNFVAVPLFEEISAVDSSGNIERECIAVMKTNTSHWESLSVAGTPVPLWGQAVAADVKPPLLHLIDGSGAGSVRPGSKAAEIAARYSAVTYTSLDLTSLVCRTQLSRTRRGSQQSGHRMSDGTST</sequence>
<keyword evidence="8" id="KW-0812">Transmembrane</keyword>
<dbReference type="Proteomes" id="UP000224006">
    <property type="component" value="Chromosome VI"/>
</dbReference>
<feature type="binding site" evidence="5">
    <location>
        <position position="898"/>
    </location>
    <ligand>
        <name>Zn(2+)</name>
        <dbReference type="ChEBI" id="CHEBI:29105"/>
        <label>2</label>
    </ligand>
</feature>